<proteinExistence type="predicted"/>
<evidence type="ECO:0000313" key="2">
    <source>
        <dbReference type="Proteomes" id="UP000326678"/>
    </source>
</evidence>
<accession>A0A5P8WIL6</accession>
<protein>
    <submittedName>
        <fullName evidence="1">Uncharacterized protein</fullName>
    </submittedName>
</protein>
<organism evidence="1 2">
    <name type="scientific">Nostoc sphaeroides CCNUC1</name>
    <dbReference type="NCBI Taxonomy" id="2653204"/>
    <lineage>
        <taxon>Bacteria</taxon>
        <taxon>Bacillati</taxon>
        <taxon>Cyanobacteriota</taxon>
        <taxon>Cyanophyceae</taxon>
        <taxon>Nostocales</taxon>
        <taxon>Nostocaceae</taxon>
        <taxon>Nostoc</taxon>
    </lineage>
</organism>
<evidence type="ECO:0000313" key="1">
    <source>
        <dbReference type="EMBL" id="QFS52430.1"/>
    </source>
</evidence>
<gene>
    <name evidence="1" type="ORF">GXM_09924</name>
</gene>
<dbReference type="EMBL" id="CP045228">
    <property type="protein sequence ID" value="QFS52430.1"/>
    <property type="molecule type" value="Genomic_DNA"/>
</dbReference>
<dbReference type="KEGG" id="nsh:GXM_09924"/>
<name>A0A5P8WIL6_9NOSO</name>
<keyword evidence="2" id="KW-1185">Reference proteome</keyword>
<reference evidence="1 2" key="1">
    <citation type="submission" date="2019-10" db="EMBL/GenBank/DDBJ databases">
        <title>Genomic and transcriptomic insights into the perfect genentic adaptation of a filamentous nitrogen-fixing cyanobacterium to rice fields.</title>
        <authorList>
            <person name="Chen Z."/>
        </authorList>
    </citation>
    <scope>NUCLEOTIDE SEQUENCE [LARGE SCALE GENOMIC DNA]</scope>
    <source>
        <strain evidence="1">CCNUC1</strain>
    </source>
</reference>
<dbReference type="Proteomes" id="UP000326678">
    <property type="component" value="Chromosome pGXM01"/>
</dbReference>
<dbReference type="AlphaFoldDB" id="A0A5P8WIL6"/>
<sequence length="41" mass="4506">MNVLAPDKTKLFLIPYTPHPTPYTPKPVIPGVNAYLSAIRA</sequence>